<name>A0A8S1UTG7_PAROT</name>
<feature type="compositionally biased region" description="Polar residues" evidence="1">
    <location>
        <begin position="368"/>
        <end position="378"/>
    </location>
</feature>
<reference evidence="2" key="1">
    <citation type="submission" date="2021-01" db="EMBL/GenBank/DDBJ databases">
        <authorList>
            <consortium name="Genoscope - CEA"/>
            <person name="William W."/>
        </authorList>
    </citation>
    <scope>NUCLEOTIDE SEQUENCE</scope>
</reference>
<evidence type="ECO:0000313" key="3">
    <source>
        <dbReference type="Proteomes" id="UP000683925"/>
    </source>
</evidence>
<comment type="caution">
    <text evidence="2">The sequence shown here is derived from an EMBL/GenBank/DDBJ whole genome shotgun (WGS) entry which is preliminary data.</text>
</comment>
<feature type="compositionally biased region" description="Acidic residues" evidence="1">
    <location>
        <begin position="276"/>
        <end position="295"/>
    </location>
</feature>
<sequence>MKAQDNSFRLPALKLQPREYKFSFSQESIEQNQSKESISQNIFNHYNPSPNRHRNKIMSVSVYNSQDKIKQSNQTKYYQNSEFITCQNTNNSISVVQDVTRYRNKLKKLVQHNQNRKEINSRDPRFFFFKEPYASIKLNNLKDGQKQVDKLLEERIKQLMTKVQILISSQSFYQQKKYEANRNVNLVKLQDEYKILSQDFNEFYFSSKRIDSQIKHLLNHMQIIKQLLSPLQKPYGQCQKSSQSLHQNIFDWIQEETKDSATQRVDNSQIQGSLDTFDEESENQDFDQEESDCFDENNKQNGLSKNNQKQSSNKKIKNAKSRNFKIKQQDSLDFAQVRQNTDQETIKIDDQGIHLISNNEGKRRISYITDNSNSNGNQIEDEPEGQNSEFTENGKNQNNQQLRLARKRAILKGEGSNQSDEEQNSRDDNEMAIKEEMSENEQESEVRKLKKNDQNIKQVKIQNTLNNQILIQNQQDDFQESDGPLSFRQERFLIQHPNHELISVSLLDRFLHLDNIYDYKFLQSWNYHMTKIRQAKFLDEFDI</sequence>
<dbReference type="AlphaFoldDB" id="A0A8S1UTG7"/>
<evidence type="ECO:0000256" key="1">
    <source>
        <dbReference type="SAM" id="MobiDB-lite"/>
    </source>
</evidence>
<dbReference type="OrthoDB" id="305853at2759"/>
<proteinExistence type="predicted"/>
<gene>
    <name evidence="2" type="ORF">POCTA_138.1.T0500254</name>
</gene>
<dbReference type="Proteomes" id="UP000683925">
    <property type="component" value="Unassembled WGS sequence"/>
</dbReference>
<dbReference type="EMBL" id="CAJJDP010000050">
    <property type="protein sequence ID" value="CAD8167774.1"/>
    <property type="molecule type" value="Genomic_DNA"/>
</dbReference>
<evidence type="ECO:0000313" key="2">
    <source>
        <dbReference type="EMBL" id="CAD8167774.1"/>
    </source>
</evidence>
<keyword evidence="3" id="KW-1185">Reference proteome</keyword>
<feature type="region of interest" description="Disordered" evidence="1">
    <location>
        <begin position="274"/>
        <end position="320"/>
    </location>
</feature>
<feature type="compositionally biased region" description="Polar residues" evidence="1">
    <location>
        <begin position="385"/>
        <end position="400"/>
    </location>
</feature>
<protein>
    <submittedName>
        <fullName evidence="2">Uncharacterized protein</fullName>
    </submittedName>
</protein>
<accession>A0A8S1UTG7</accession>
<feature type="region of interest" description="Disordered" evidence="1">
    <location>
        <begin position="367"/>
        <end position="400"/>
    </location>
</feature>
<feature type="compositionally biased region" description="Low complexity" evidence="1">
    <location>
        <begin position="299"/>
        <end position="311"/>
    </location>
</feature>
<organism evidence="2 3">
    <name type="scientific">Paramecium octaurelia</name>
    <dbReference type="NCBI Taxonomy" id="43137"/>
    <lineage>
        <taxon>Eukaryota</taxon>
        <taxon>Sar</taxon>
        <taxon>Alveolata</taxon>
        <taxon>Ciliophora</taxon>
        <taxon>Intramacronucleata</taxon>
        <taxon>Oligohymenophorea</taxon>
        <taxon>Peniculida</taxon>
        <taxon>Parameciidae</taxon>
        <taxon>Paramecium</taxon>
    </lineage>
</organism>